<protein>
    <recommendedName>
        <fullName evidence="5">Dual-specificity kinase</fullName>
    </recommendedName>
</protein>
<evidence type="ECO:0000313" key="3">
    <source>
        <dbReference type="EMBL" id="KAJ8869082.1"/>
    </source>
</evidence>
<dbReference type="Proteomes" id="UP001159363">
    <property type="component" value="Chromosome 13"/>
</dbReference>
<name>A0ABQ9GC70_9NEOP</name>
<feature type="region of interest" description="Disordered" evidence="1">
    <location>
        <begin position="229"/>
        <end position="250"/>
    </location>
</feature>
<sequence length="711" mass="79607">MVACVANSSLLMVTFLAAGRLSMVDDEAWTARAACPMAGVRCELRAARCRFELRSIGRFLRRGRCVRLAGQPAPRAIDQQLGNTHHCRLQWRIQEGDRNSTRDRMLENGIVRGKTERLATLPPGTHSENQQVLWSREKLDYCDMDVTKEYFPSKDLHFKLTSPRSNLSVEWASTDPSSLPPPIWSPDNSCLRMRNLRLPECKGGGDGISRRKPADQRHLPARLPLAKIPVRPSQGLNPGSPLRDASSLTAHLPRPQPLGDVFITGDATIQLEGLAACRYYLDFVREKCSRPLRRILNRVGQQLLYKCLAKDSSSHKSSSQTYSDRQSWKNDALRGKLVLAHYCTFSVHAAGASNHLTECIPTTHERAINKRPITHVLWRQLTSYVLFYLWKCKLASNRAQHTANVSLPCNISPHATGIHFTTLKPAEAGARQRHGPLYGRLVPEEQLAASMVSGTPSDIQAMQARIPHNFRDPMAAPLRKLSVDLIKTYKHINEVSPSLPTHTFRKGIMYGKSSFARKRLSRQIKRYDRNTARPAFRSDEAPGVRVSVALGGFSLGTPVSSALAFRRFSILKMFHNTASLKNAHFTMNSVYQDANCDVTFARCFTQTLITPALITRLKYLWPRLYHYDAGMTFRVGSSHAWGTAATGGDCRRGTRPPALTLGPWRWLLFKPRLCAADRVMECLPSFTLGGALRDAGGSMGPPRSRPYTTYE</sequence>
<evidence type="ECO:0000256" key="1">
    <source>
        <dbReference type="SAM" id="MobiDB-lite"/>
    </source>
</evidence>
<evidence type="ECO:0000313" key="4">
    <source>
        <dbReference type="Proteomes" id="UP001159363"/>
    </source>
</evidence>
<keyword evidence="4" id="KW-1185">Reference proteome</keyword>
<accession>A0ABQ9GC70</accession>
<dbReference type="EMBL" id="JARBHB010000014">
    <property type="protein sequence ID" value="KAJ8869082.1"/>
    <property type="molecule type" value="Genomic_DNA"/>
</dbReference>
<organism evidence="3 4">
    <name type="scientific">Dryococelus australis</name>
    <dbReference type="NCBI Taxonomy" id="614101"/>
    <lineage>
        <taxon>Eukaryota</taxon>
        <taxon>Metazoa</taxon>
        <taxon>Ecdysozoa</taxon>
        <taxon>Arthropoda</taxon>
        <taxon>Hexapoda</taxon>
        <taxon>Insecta</taxon>
        <taxon>Pterygota</taxon>
        <taxon>Neoptera</taxon>
        <taxon>Polyneoptera</taxon>
        <taxon>Phasmatodea</taxon>
        <taxon>Verophasmatodea</taxon>
        <taxon>Anareolatae</taxon>
        <taxon>Phasmatidae</taxon>
        <taxon>Eurycanthinae</taxon>
        <taxon>Dryococelus</taxon>
    </lineage>
</organism>
<proteinExistence type="predicted"/>
<feature type="signal peptide" evidence="2">
    <location>
        <begin position="1"/>
        <end position="18"/>
    </location>
</feature>
<evidence type="ECO:0000256" key="2">
    <source>
        <dbReference type="SAM" id="SignalP"/>
    </source>
</evidence>
<evidence type="ECO:0008006" key="5">
    <source>
        <dbReference type="Google" id="ProtNLM"/>
    </source>
</evidence>
<reference evidence="3 4" key="1">
    <citation type="submission" date="2023-02" db="EMBL/GenBank/DDBJ databases">
        <title>LHISI_Scaffold_Assembly.</title>
        <authorList>
            <person name="Stuart O.P."/>
            <person name="Cleave R."/>
            <person name="Magrath M.J.L."/>
            <person name="Mikheyev A.S."/>
        </authorList>
    </citation>
    <scope>NUCLEOTIDE SEQUENCE [LARGE SCALE GENOMIC DNA]</scope>
    <source>
        <strain evidence="3">Daus_M_001</strain>
        <tissue evidence="3">Leg muscle</tissue>
    </source>
</reference>
<keyword evidence="2" id="KW-0732">Signal</keyword>
<comment type="caution">
    <text evidence="3">The sequence shown here is derived from an EMBL/GenBank/DDBJ whole genome shotgun (WGS) entry which is preliminary data.</text>
</comment>
<feature type="chain" id="PRO_5045167229" description="Dual-specificity kinase" evidence="2">
    <location>
        <begin position="19"/>
        <end position="711"/>
    </location>
</feature>
<gene>
    <name evidence="3" type="ORF">PR048_030643</name>
</gene>